<dbReference type="Proteomes" id="UP001157960">
    <property type="component" value="Unassembled WGS sequence"/>
</dbReference>
<gene>
    <name evidence="1" type="ORF">SAMN06264346_102172</name>
</gene>
<keyword evidence="2" id="KW-1185">Reference proteome</keyword>
<dbReference type="EMBL" id="FXTZ01000002">
    <property type="protein sequence ID" value="SMP10197.1"/>
    <property type="molecule type" value="Genomic_DNA"/>
</dbReference>
<organism evidence="1 2">
    <name type="scientific">Chryseobacterium profundimaris</name>
    <dbReference type="NCBI Taxonomy" id="1387275"/>
    <lineage>
        <taxon>Bacteria</taxon>
        <taxon>Pseudomonadati</taxon>
        <taxon>Bacteroidota</taxon>
        <taxon>Flavobacteriia</taxon>
        <taxon>Flavobacteriales</taxon>
        <taxon>Weeksellaceae</taxon>
        <taxon>Chryseobacterium group</taxon>
        <taxon>Chryseobacterium</taxon>
    </lineage>
</organism>
<comment type="caution">
    <text evidence="1">The sequence shown here is derived from an EMBL/GenBank/DDBJ whole genome shotgun (WGS) entry which is preliminary data.</text>
</comment>
<dbReference type="RefSeq" id="WP_283421226.1">
    <property type="nucleotide sequence ID" value="NZ_FXTZ01000002.1"/>
</dbReference>
<proteinExistence type="predicted"/>
<evidence type="ECO:0008006" key="3">
    <source>
        <dbReference type="Google" id="ProtNLM"/>
    </source>
</evidence>
<evidence type="ECO:0000313" key="1">
    <source>
        <dbReference type="EMBL" id="SMP10197.1"/>
    </source>
</evidence>
<protein>
    <recommendedName>
        <fullName evidence="3">Restriction endonuclease</fullName>
    </recommendedName>
</protein>
<evidence type="ECO:0000313" key="2">
    <source>
        <dbReference type="Proteomes" id="UP001157960"/>
    </source>
</evidence>
<sequence>MAEYTICPKLIEYSGINKKNIVDLLFAFIPENSKKICIDNDEKIIDVYKRIIEKDKDLSDWFRFLNMNKDSSFLKIPLKNKNSNLVLNLCSSSFSKNLISDSIGNYSDEFDFLQQEDIRFFDAEEAKIILNYGNSIFPPVDLSKFNPVTKENILDLVIEICNNFKDLIELNGLYKLLYEKNGKRVDEKKAQLLFYAVAFTYCSANDLKLCPEVNSGNGPVDFNISKGFTISVNVEIKFADNPKLKNGFWYQLRTYNQAERTNKSIYLVLNNTDKYDTEIKKIKKLITTQESKGMILPHFFEINYKEKPSASNQKE</sequence>
<reference evidence="1 2" key="1">
    <citation type="submission" date="2017-05" db="EMBL/GenBank/DDBJ databases">
        <authorList>
            <person name="Varghese N."/>
            <person name="Submissions S."/>
        </authorList>
    </citation>
    <scope>NUCLEOTIDE SEQUENCE [LARGE SCALE GENOMIC DNA]</scope>
    <source>
        <strain evidence="1 2">DSM 28214</strain>
    </source>
</reference>
<accession>A0ABY1NIS3</accession>
<name>A0ABY1NIS3_9FLAO</name>